<keyword evidence="2" id="KW-1185">Reference proteome</keyword>
<proteinExistence type="predicted"/>
<gene>
    <name evidence="1" type="ORF">KP001_07965</name>
</gene>
<protein>
    <submittedName>
        <fullName evidence="1">Uncharacterized protein</fullName>
    </submittedName>
</protein>
<dbReference type="Proteomes" id="UP000683559">
    <property type="component" value="Chromosome"/>
</dbReference>
<dbReference type="RefSeq" id="WP_217288999.1">
    <property type="nucleotide sequence ID" value="NZ_CP077683.1"/>
</dbReference>
<sequence length="107" mass="12192">MSMTDQDIMNFKLMSKPPTTIPKRMKLTKTEKKVLNLLEKHGASEWPIPITQRQIGTETGLHLSQVWKALDGLRFKEYILAVKWGRFDIIAVIKGITKNSNATPKSI</sequence>
<reference evidence="1 2" key="1">
    <citation type="submission" date="2021-06" db="EMBL/GenBank/DDBJ databases">
        <title>Gemonas diversity in paddy soil.</title>
        <authorList>
            <person name="Liu G."/>
        </authorList>
    </citation>
    <scope>NUCLEOTIDE SEQUENCE [LARGE SCALE GENOMIC DNA]</scope>
    <source>
        <strain evidence="1 2">RG2</strain>
    </source>
</reference>
<accession>A0ABX8LL93</accession>
<evidence type="ECO:0000313" key="2">
    <source>
        <dbReference type="Proteomes" id="UP000683559"/>
    </source>
</evidence>
<evidence type="ECO:0000313" key="1">
    <source>
        <dbReference type="EMBL" id="QXE92447.1"/>
    </source>
</evidence>
<dbReference type="EMBL" id="CP077683">
    <property type="protein sequence ID" value="QXE92447.1"/>
    <property type="molecule type" value="Genomic_DNA"/>
</dbReference>
<name>A0ABX8LL93_9BACT</name>
<organism evidence="1 2">
    <name type="scientific">Geomonas subterranea</name>
    <dbReference type="NCBI Taxonomy" id="2847989"/>
    <lineage>
        <taxon>Bacteria</taxon>
        <taxon>Pseudomonadati</taxon>
        <taxon>Thermodesulfobacteriota</taxon>
        <taxon>Desulfuromonadia</taxon>
        <taxon>Geobacterales</taxon>
        <taxon>Geobacteraceae</taxon>
        <taxon>Geomonas</taxon>
    </lineage>
</organism>